<protein>
    <recommendedName>
        <fullName evidence="4">Integral membrane protein</fullName>
    </recommendedName>
</protein>
<dbReference type="EMBL" id="JBHSIZ010000048">
    <property type="protein sequence ID" value="MFC4961456.1"/>
    <property type="molecule type" value="Genomic_DNA"/>
</dbReference>
<reference evidence="3" key="1">
    <citation type="journal article" date="2019" name="Int. J. Syst. Evol. Microbiol.">
        <title>The Global Catalogue of Microorganisms (GCM) 10K type strain sequencing project: providing services to taxonomists for standard genome sequencing and annotation.</title>
        <authorList>
            <consortium name="The Broad Institute Genomics Platform"/>
            <consortium name="The Broad Institute Genome Sequencing Center for Infectious Disease"/>
            <person name="Wu L."/>
            <person name="Ma J."/>
        </authorList>
    </citation>
    <scope>NUCLEOTIDE SEQUENCE [LARGE SCALE GENOMIC DNA]</scope>
    <source>
        <strain evidence="3">CCM 7224</strain>
    </source>
</reference>
<dbReference type="Proteomes" id="UP001595834">
    <property type="component" value="Unassembled WGS sequence"/>
</dbReference>
<feature type="transmembrane region" description="Helical" evidence="1">
    <location>
        <begin position="64"/>
        <end position="87"/>
    </location>
</feature>
<evidence type="ECO:0000313" key="2">
    <source>
        <dbReference type="EMBL" id="MFC4961456.1"/>
    </source>
</evidence>
<keyword evidence="1" id="KW-0812">Transmembrane</keyword>
<name>A0ABV9V0L8_9ACTN</name>
<evidence type="ECO:0000256" key="1">
    <source>
        <dbReference type="SAM" id="Phobius"/>
    </source>
</evidence>
<dbReference type="RefSeq" id="WP_344375625.1">
    <property type="nucleotide sequence ID" value="NZ_BAAASQ010000011.1"/>
</dbReference>
<keyword evidence="1" id="KW-0472">Membrane</keyword>
<gene>
    <name evidence="2" type="ORF">ACFPFX_34715</name>
</gene>
<organism evidence="2 3">
    <name type="scientific">Streptomyces mauvecolor</name>
    <dbReference type="NCBI Taxonomy" id="58345"/>
    <lineage>
        <taxon>Bacteria</taxon>
        <taxon>Bacillati</taxon>
        <taxon>Actinomycetota</taxon>
        <taxon>Actinomycetes</taxon>
        <taxon>Kitasatosporales</taxon>
        <taxon>Streptomycetaceae</taxon>
        <taxon>Streptomyces</taxon>
    </lineage>
</organism>
<sequence length="102" mass="11107">MTYDVTPQPEESREMPQDTLLKTAVAAQVRVTGWRDTATARIRRRYASADPGRGRDRGQTSFEYLGIILVVVAIIGGIMATGIGTSITNKIKEQIDKIKAGG</sequence>
<evidence type="ECO:0008006" key="4">
    <source>
        <dbReference type="Google" id="ProtNLM"/>
    </source>
</evidence>
<evidence type="ECO:0000313" key="3">
    <source>
        <dbReference type="Proteomes" id="UP001595834"/>
    </source>
</evidence>
<keyword evidence="1" id="KW-1133">Transmembrane helix</keyword>
<accession>A0ABV9V0L8</accession>
<comment type="caution">
    <text evidence="2">The sequence shown here is derived from an EMBL/GenBank/DDBJ whole genome shotgun (WGS) entry which is preliminary data.</text>
</comment>
<proteinExistence type="predicted"/>
<keyword evidence="3" id="KW-1185">Reference proteome</keyword>